<evidence type="ECO:0000313" key="4">
    <source>
        <dbReference type="EMBL" id="PTU74080.1"/>
    </source>
</evidence>
<dbReference type="PANTHER" id="PTHR30163">
    <property type="entry name" value="MEMBRANE-BOUND LYTIC MUREIN TRANSGLYCOSYLASE B"/>
    <property type="match status" value="1"/>
</dbReference>
<feature type="domain" description="Transglycosylase SLT" evidence="3">
    <location>
        <begin position="68"/>
        <end position="358"/>
    </location>
</feature>
<dbReference type="RefSeq" id="WP_108107514.1">
    <property type="nucleotide sequence ID" value="NZ_QASN01000019.1"/>
</dbReference>
<name>A0A2T5P8K8_9PSED</name>
<dbReference type="SUPFAM" id="SSF53955">
    <property type="entry name" value="Lysozyme-like"/>
    <property type="match status" value="1"/>
</dbReference>
<sequence>MFSFRRLFPALPVAISLALYACADTPANEVASIASPAAPLEQPAVATPSTSPAAPAAIDQPAAPTLDFPIWLQQFRAKALQAGVSPTLFDQAFAGVTPDAAVIKADYSQPEFSRPVWEYLDGAVSAPRVRSGEALLASERQTLEAIERQYGVGRQTLVAIWGLESNFGQFMGDRSVVRSLATLAHEGRRPAFAEQQLLAALQILASGDISLAGLRGSWAGAMGQTQFIPTTYLSHAVDFDGDGRRDIWNSKADALASAAHYLQASGWQAGQPWGMEVALADGFDYALADEAVRKPLAQWIEHGVKMRLPPGVDLQAPSYLLLPAGHRGPAFITLPNFRAILAYNNSSSYALAVGLLGDSFSGGGKVQAAWPRADLPLARSERIELQERLELLGYQPGIADSIIGANTRKAIRAFQRDQALPADGYASKPLLEKLRASEPADI</sequence>
<feature type="domain" description="Peptidoglycan binding-like" evidence="2">
    <location>
        <begin position="380"/>
        <end position="434"/>
    </location>
</feature>
<dbReference type="GO" id="GO:0008933">
    <property type="term" value="F:peptidoglycan lytic transglycosylase activity"/>
    <property type="evidence" value="ECO:0007669"/>
    <property type="project" value="TreeGrafter"/>
</dbReference>
<keyword evidence="1" id="KW-0732">Signal</keyword>
<dbReference type="PANTHER" id="PTHR30163:SF8">
    <property type="entry name" value="LYTIC MUREIN TRANSGLYCOSYLASE"/>
    <property type="match status" value="1"/>
</dbReference>
<dbReference type="EMBL" id="QASN01000019">
    <property type="protein sequence ID" value="PTU74080.1"/>
    <property type="molecule type" value="Genomic_DNA"/>
</dbReference>
<protein>
    <submittedName>
        <fullName evidence="4">Lytic murein transglycosylase</fullName>
    </submittedName>
</protein>
<accession>A0A2T5P8K8</accession>
<dbReference type="InterPro" id="IPR043426">
    <property type="entry name" value="MltB-like"/>
</dbReference>
<gene>
    <name evidence="4" type="ORF">DBO85_12030</name>
</gene>
<dbReference type="InterPro" id="IPR002477">
    <property type="entry name" value="Peptidoglycan-bd-like"/>
</dbReference>
<feature type="chain" id="PRO_5015555625" evidence="1">
    <location>
        <begin position="24"/>
        <end position="442"/>
    </location>
</feature>
<keyword evidence="5" id="KW-1185">Reference proteome</keyword>
<dbReference type="InterPro" id="IPR036365">
    <property type="entry name" value="PGBD-like_sf"/>
</dbReference>
<evidence type="ECO:0000259" key="2">
    <source>
        <dbReference type="Pfam" id="PF01471"/>
    </source>
</evidence>
<dbReference type="Gene3D" id="1.10.8.350">
    <property type="entry name" value="Bacterial muramidase"/>
    <property type="match status" value="1"/>
</dbReference>
<dbReference type="InterPro" id="IPR031304">
    <property type="entry name" value="SLT_2"/>
</dbReference>
<feature type="signal peptide" evidence="1">
    <location>
        <begin position="1"/>
        <end position="23"/>
    </location>
</feature>
<comment type="caution">
    <text evidence="4">The sequence shown here is derived from an EMBL/GenBank/DDBJ whole genome shotgun (WGS) entry which is preliminary data.</text>
</comment>
<organism evidence="4 5">
    <name type="scientific">Pseudomonas mangrovi</name>
    <dbReference type="NCBI Taxonomy" id="2161748"/>
    <lineage>
        <taxon>Bacteria</taxon>
        <taxon>Pseudomonadati</taxon>
        <taxon>Pseudomonadota</taxon>
        <taxon>Gammaproteobacteria</taxon>
        <taxon>Pseudomonadales</taxon>
        <taxon>Pseudomonadaceae</taxon>
        <taxon>Pseudomonas</taxon>
    </lineage>
</organism>
<dbReference type="Gene3D" id="1.10.530.10">
    <property type="match status" value="1"/>
</dbReference>
<dbReference type="CDD" id="cd13399">
    <property type="entry name" value="Slt35-like"/>
    <property type="match status" value="1"/>
</dbReference>
<dbReference type="Gene3D" id="1.10.101.10">
    <property type="entry name" value="PGBD-like superfamily/PGBD"/>
    <property type="match status" value="1"/>
</dbReference>
<dbReference type="GO" id="GO:0009253">
    <property type="term" value="P:peptidoglycan catabolic process"/>
    <property type="evidence" value="ECO:0007669"/>
    <property type="project" value="TreeGrafter"/>
</dbReference>
<dbReference type="Proteomes" id="UP000244064">
    <property type="component" value="Unassembled WGS sequence"/>
</dbReference>
<evidence type="ECO:0000259" key="3">
    <source>
        <dbReference type="Pfam" id="PF13406"/>
    </source>
</evidence>
<dbReference type="InterPro" id="IPR036366">
    <property type="entry name" value="PGBDSf"/>
</dbReference>
<dbReference type="AlphaFoldDB" id="A0A2T5P8K8"/>
<reference evidence="4 5" key="1">
    <citation type="submission" date="2018-04" db="EMBL/GenBank/DDBJ databases">
        <title>Pseudomonas sp. nov., isolated from mangrove soil.</title>
        <authorList>
            <person name="Chen C."/>
        </authorList>
    </citation>
    <scope>NUCLEOTIDE SEQUENCE [LARGE SCALE GENOMIC DNA]</scope>
    <source>
        <strain evidence="4 5">TC-11</strain>
    </source>
</reference>
<dbReference type="Pfam" id="PF01471">
    <property type="entry name" value="PG_binding_1"/>
    <property type="match status" value="1"/>
</dbReference>
<dbReference type="PROSITE" id="PS51257">
    <property type="entry name" value="PROKAR_LIPOPROTEIN"/>
    <property type="match status" value="1"/>
</dbReference>
<proteinExistence type="predicted"/>
<dbReference type="InterPro" id="IPR023346">
    <property type="entry name" value="Lysozyme-like_dom_sf"/>
</dbReference>
<dbReference type="InterPro" id="IPR011970">
    <property type="entry name" value="MltB_2"/>
</dbReference>
<dbReference type="NCBIfam" id="TIGR02283">
    <property type="entry name" value="MltB_2"/>
    <property type="match status" value="1"/>
</dbReference>
<dbReference type="OrthoDB" id="9772911at2"/>
<dbReference type="Pfam" id="PF13406">
    <property type="entry name" value="SLT_2"/>
    <property type="match status" value="1"/>
</dbReference>
<evidence type="ECO:0000256" key="1">
    <source>
        <dbReference type="SAM" id="SignalP"/>
    </source>
</evidence>
<dbReference type="SUPFAM" id="SSF47090">
    <property type="entry name" value="PGBD-like"/>
    <property type="match status" value="1"/>
</dbReference>
<evidence type="ECO:0000313" key="5">
    <source>
        <dbReference type="Proteomes" id="UP000244064"/>
    </source>
</evidence>